<keyword evidence="2" id="KW-1185">Reference proteome</keyword>
<dbReference type="EMBL" id="JAWDJW010010037">
    <property type="protein sequence ID" value="KAK3051692.1"/>
    <property type="molecule type" value="Genomic_DNA"/>
</dbReference>
<protein>
    <submittedName>
        <fullName evidence="1">Uncharacterized protein</fullName>
    </submittedName>
</protein>
<sequence length="77" mass="8627">SLNRRMTRNETRIQPLRNSSGVTDAIAENVNRVTEWARAFVGPAAPAKAEKKRRSGRAVLDGEAKRRKMEELPPDTP</sequence>
<accession>A0ACC3CXV2</accession>
<reference evidence="1" key="1">
    <citation type="submission" date="2024-09" db="EMBL/GenBank/DDBJ databases">
        <title>Black Yeasts Isolated from many extreme environments.</title>
        <authorList>
            <person name="Coleine C."/>
            <person name="Stajich J.E."/>
            <person name="Selbmann L."/>
        </authorList>
    </citation>
    <scope>NUCLEOTIDE SEQUENCE</scope>
    <source>
        <strain evidence="1">CCFEE 5737</strain>
    </source>
</reference>
<evidence type="ECO:0000313" key="1">
    <source>
        <dbReference type="EMBL" id="KAK3051692.1"/>
    </source>
</evidence>
<proteinExistence type="predicted"/>
<feature type="non-terminal residue" evidence="1">
    <location>
        <position position="1"/>
    </location>
</feature>
<name>A0ACC3CXV2_9PEZI</name>
<dbReference type="Proteomes" id="UP001186974">
    <property type="component" value="Unassembled WGS sequence"/>
</dbReference>
<gene>
    <name evidence="1" type="ORF">LTS18_012395</name>
</gene>
<comment type="caution">
    <text evidence="1">The sequence shown here is derived from an EMBL/GenBank/DDBJ whole genome shotgun (WGS) entry which is preliminary data.</text>
</comment>
<evidence type="ECO:0000313" key="2">
    <source>
        <dbReference type="Proteomes" id="UP001186974"/>
    </source>
</evidence>
<organism evidence="1 2">
    <name type="scientific">Coniosporium uncinatum</name>
    <dbReference type="NCBI Taxonomy" id="93489"/>
    <lineage>
        <taxon>Eukaryota</taxon>
        <taxon>Fungi</taxon>
        <taxon>Dikarya</taxon>
        <taxon>Ascomycota</taxon>
        <taxon>Pezizomycotina</taxon>
        <taxon>Dothideomycetes</taxon>
        <taxon>Dothideomycetes incertae sedis</taxon>
        <taxon>Coniosporium</taxon>
    </lineage>
</organism>